<feature type="transmembrane region" description="Helical" evidence="5">
    <location>
        <begin position="132"/>
        <end position="155"/>
    </location>
</feature>
<evidence type="ECO:0000256" key="3">
    <source>
        <dbReference type="ARBA" id="ARBA00022989"/>
    </source>
</evidence>
<evidence type="ECO:0000259" key="6">
    <source>
        <dbReference type="Pfam" id="PF05154"/>
    </source>
</evidence>
<feature type="transmembrane region" description="Helical" evidence="5">
    <location>
        <begin position="80"/>
        <end position="99"/>
    </location>
</feature>
<proteinExistence type="predicted"/>
<dbReference type="RefSeq" id="WP_079704658.1">
    <property type="nucleotide sequence ID" value="NZ_FUZO01000001.1"/>
</dbReference>
<evidence type="ECO:0000313" key="7">
    <source>
        <dbReference type="EMBL" id="SKC40361.1"/>
    </source>
</evidence>
<keyword evidence="4 5" id="KW-0472">Membrane</keyword>
<sequence>MSVSYEQFRYALGNPARRAALGLPLTNNEAEALYSDPSASVRFYKTWSRGTGQLPTPAVAPQAAMPQPREVVYRPMKQAGIAYLFLIFLGGFGAHLFYLNRIKQAFMLLVLAQIGVWGSAYQTLSAAPQNPLLSIVIVFAAGMVIVDLFCIPTYVREANATSR</sequence>
<evidence type="ECO:0000313" key="8">
    <source>
        <dbReference type="Proteomes" id="UP000190827"/>
    </source>
</evidence>
<evidence type="ECO:0000256" key="2">
    <source>
        <dbReference type="ARBA" id="ARBA00022692"/>
    </source>
</evidence>
<comment type="caution">
    <text evidence="7">The sequence shown here is derived from an EMBL/GenBank/DDBJ whole genome shotgun (WGS) entry which is preliminary data.</text>
</comment>
<protein>
    <submittedName>
        <fullName evidence="7">TM2 domain-containing protein</fullName>
    </submittedName>
</protein>
<name>A0ABY1LH74_9MICO</name>
<organism evidence="7 8">
    <name type="scientific">Plantibacter cousiniae</name>
    <name type="common">nom. nud.</name>
    <dbReference type="NCBI Taxonomy" id="199709"/>
    <lineage>
        <taxon>Bacteria</taxon>
        <taxon>Bacillati</taxon>
        <taxon>Actinomycetota</taxon>
        <taxon>Actinomycetes</taxon>
        <taxon>Micrococcales</taxon>
        <taxon>Microbacteriaceae</taxon>
        <taxon>Plantibacter</taxon>
    </lineage>
</organism>
<evidence type="ECO:0000256" key="5">
    <source>
        <dbReference type="SAM" id="Phobius"/>
    </source>
</evidence>
<dbReference type="EMBL" id="FUZO01000001">
    <property type="protein sequence ID" value="SKC40361.1"/>
    <property type="molecule type" value="Genomic_DNA"/>
</dbReference>
<reference evidence="7 8" key="1">
    <citation type="submission" date="2017-02" db="EMBL/GenBank/DDBJ databases">
        <authorList>
            <person name="Varghese N."/>
            <person name="Submissions S."/>
        </authorList>
    </citation>
    <scope>NUCLEOTIDE SEQUENCE [LARGE SCALE GENOMIC DNA]</scope>
    <source>
        <strain evidence="7 8">VKM Ac-1787</strain>
    </source>
</reference>
<feature type="transmembrane region" description="Helical" evidence="5">
    <location>
        <begin position="106"/>
        <end position="126"/>
    </location>
</feature>
<evidence type="ECO:0000256" key="4">
    <source>
        <dbReference type="ARBA" id="ARBA00023136"/>
    </source>
</evidence>
<keyword evidence="8" id="KW-1185">Reference proteome</keyword>
<keyword evidence="2 5" id="KW-0812">Transmembrane</keyword>
<keyword evidence="3 5" id="KW-1133">Transmembrane helix</keyword>
<dbReference type="Proteomes" id="UP000190827">
    <property type="component" value="Unassembled WGS sequence"/>
</dbReference>
<dbReference type="Pfam" id="PF05154">
    <property type="entry name" value="TM2"/>
    <property type="match status" value="1"/>
</dbReference>
<dbReference type="InterPro" id="IPR007829">
    <property type="entry name" value="TM2"/>
</dbReference>
<accession>A0ABY1LH74</accession>
<comment type="subcellular location">
    <subcellularLocation>
        <location evidence="1">Membrane</location>
        <topology evidence="1">Multi-pass membrane protein</topology>
    </subcellularLocation>
</comment>
<evidence type="ECO:0000256" key="1">
    <source>
        <dbReference type="ARBA" id="ARBA00004141"/>
    </source>
</evidence>
<gene>
    <name evidence="7" type="ORF">SAMN06295973_0603</name>
</gene>
<feature type="domain" description="TM2" evidence="6">
    <location>
        <begin position="77"/>
        <end position="117"/>
    </location>
</feature>